<evidence type="ECO:0000313" key="2">
    <source>
        <dbReference type="EMBL" id="GAA5796321.1"/>
    </source>
</evidence>
<name>A0ABP9XNE1_9FUNG</name>
<organism evidence="2 3">
    <name type="scientific">Helicostylum pulchrum</name>
    <dbReference type="NCBI Taxonomy" id="562976"/>
    <lineage>
        <taxon>Eukaryota</taxon>
        <taxon>Fungi</taxon>
        <taxon>Fungi incertae sedis</taxon>
        <taxon>Mucoromycota</taxon>
        <taxon>Mucoromycotina</taxon>
        <taxon>Mucoromycetes</taxon>
        <taxon>Mucorales</taxon>
        <taxon>Mucorineae</taxon>
        <taxon>Mucoraceae</taxon>
        <taxon>Helicostylum</taxon>
    </lineage>
</organism>
<protein>
    <submittedName>
        <fullName evidence="2">Uncharacterized protein</fullName>
    </submittedName>
</protein>
<dbReference type="EMBL" id="BAABUJ010000006">
    <property type="protein sequence ID" value="GAA5796321.1"/>
    <property type="molecule type" value="Genomic_DNA"/>
</dbReference>
<dbReference type="Proteomes" id="UP001476247">
    <property type="component" value="Unassembled WGS sequence"/>
</dbReference>
<accession>A0ABP9XNE1</accession>
<reference evidence="2 3" key="1">
    <citation type="submission" date="2024-04" db="EMBL/GenBank/DDBJ databases">
        <title>genome sequences of Mucor flavus KT1a and Helicostylum pulchrum KT1b strains isolation_sourced from the surface of a dry-aged beef.</title>
        <authorList>
            <person name="Toyotome T."/>
            <person name="Hosono M."/>
            <person name="Torimaru M."/>
            <person name="Fukuda K."/>
            <person name="Mikami N."/>
        </authorList>
    </citation>
    <scope>NUCLEOTIDE SEQUENCE [LARGE SCALE GENOMIC DNA]</scope>
    <source>
        <strain evidence="2 3">KT1b</strain>
    </source>
</reference>
<keyword evidence="3" id="KW-1185">Reference proteome</keyword>
<sequence>MTKDEFDDCCEDNVNIGALNPVMYTTKKRYDLLKKSINFAKLPFEAELLSEEKAAPFSPLTACAGCWGEKMLLIRICHRTSQYCIDEEGENRVAAQTILQQEEQEEQEEEWNFYQISLPLLLDPSLENPIVEGPLLEHAEGEAATKAIQRKRGRHSTKKKTTGIQI</sequence>
<proteinExistence type="predicted"/>
<gene>
    <name evidence="2" type="ORF">HPULCUR_001691</name>
</gene>
<evidence type="ECO:0000256" key="1">
    <source>
        <dbReference type="SAM" id="MobiDB-lite"/>
    </source>
</evidence>
<feature type="compositionally biased region" description="Basic residues" evidence="1">
    <location>
        <begin position="148"/>
        <end position="166"/>
    </location>
</feature>
<feature type="region of interest" description="Disordered" evidence="1">
    <location>
        <begin position="144"/>
        <end position="166"/>
    </location>
</feature>
<comment type="caution">
    <text evidence="2">The sequence shown here is derived from an EMBL/GenBank/DDBJ whole genome shotgun (WGS) entry which is preliminary data.</text>
</comment>
<evidence type="ECO:0000313" key="3">
    <source>
        <dbReference type="Proteomes" id="UP001476247"/>
    </source>
</evidence>